<evidence type="ECO:0000313" key="3">
    <source>
        <dbReference type="Proteomes" id="UP000244056"/>
    </source>
</evidence>
<dbReference type="Proteomes" id="UP000244056">
    <property type="component" value="Chromosome"/>
</dbReference>
<proteinExistence type="predicted"/>
<evidence type="ECO:0000256" key="1">
    <source>
        <dbReference type="SAM" id="MobiDB-lite"/>
    </source>
</evidence>
<dbReference type="EMBL" id="CP020114">
    <property type="protein sequence ID" value="AVZ31560.1"/>
    <property type="molecule type" value="Genomic_DNA"/>
</dbReference>
<dbReference type="KEGG" id="nsp:BMF81_04378"/>
<evidence type="ECO:0000313" key="2">
    <source>
        <dbReference type="EMBL" id="AVZ31560.1"/>
    </source>
</evidence>
<reference evidence="2 3" key="1">
    <citation type="submission" date="2017-03" db="EMBL/GenBank/DDBJ databases">
        <title>Comparative genomics of the toxic Baltic Sea cyanobacteria Nodularia spumigena UHCC 0039 and its response on varying salinity.</title>
        <authorList>
            <person name="Teikari J.E."/>
        </authorList>
    </citation>
    <scope>NUCLEOTIDE SEQUENCE [LARGE SCALE GENOMIC DNA]</scope>
    <source>
        <strain evidence="2 3">UHCC 0039</strain>
    </source>
</reference>
<dbReference type="AlphaFoldDB" id="A0A2S0QB89"/>
<protein>
    <submittedName>
        <fullName evidence="2">Uncharacterized protein</fullName>
    </submittedName>
</protein>
<organism evidence="2 3">
    <name type="scientific">Nodularia spumigena UHCC 0039</name>
    <dbReference type="NCBI Taxonomy" id="1914872"/>
    <lineage>
        <taxon>Bacteria</taxon>
        <taxon>Bacillati</taxon>
        <taxon>Cyanobacteriota</taxon>
        <taxon>Cyanophyceae</taxon>
        <taxon>Nostocales</taxon>
        <taxon>Nodulariaceae</taxon>
        <taxon>Nodularia</taxon>
    </lineage>
</organism>
<name>A0A2S0QB89_NODSP</name>
<accession>A0A2S0QB89</accession>
<gene>
    <name evidence="2" type="ORF">BMF81_04378</name>
</gene>
<sequence>MEETAIAPLGGASPQIVEGVEEKQEELPTVTDCTSLALVDAVQGESAFLEGENQNCDVEPKDCHVRAASRREGTYSAAPVAQNEQTTLIGENKVPGDENTTHHQHTLSAAPDHNNEKWSSEGIVTRLKARPKRMDKLKMAEILGEKPDFEFLYECWNDDPALQIVIKKLLAKFLQWGIACVDGVLVNREE</sequence>
<feature type="region of interest" description="Disordered" evidence="1">
    <location>
        <begin position="97"/>
        <end position="116"/>
    </location>
</feature>